<dbReference type="SUPFAM" id="SSF52540">
    <property type="entry name" value="P-loop containing nucleoside triphosphate hydrolases"/>
    <property type="match status" value="2"/>
</dbReference>
<dbReference type="InterPro" id="IPR027417">
    <property type="entry name" value="P-loop_NTPase"/>
</dbReference>
<evidence type="ECO:0000313" key="8">
    <source>
        <dbReference type="Proteomes" id="UP000204584"/>
    </source>
</evidence>
<accession>S4W1D3</accession>
<evidence type="ECO:0000259" key="5">
    <source>
        <dbReference type="PROSITE" id="PS51192"/>
    </source>
</evidence>
<dbReference type="PROSITE" id="PS51194">
    <property type="entry name" value="HELICASE_CTER"/>
    <property type="match status" value="1"/>
</dbReference>
<feature type="compositionally biased region" description="Acidic residues" evidence="4">
    <location>
        <begin position="225"/>
        <end position="246"/>
    </location>
</feature>
<dbReference type="InterPro" id="IPR038718">
    <property type="entry name" value="SNF2-like_sf"/>
</dbReference>
<dbReference type="InterPro" id="IPR014001">
    <property type="entry name" value="Helicase_ATP-bd"/>
</dbReference>
<dbReference type="InterPro" id="IPR050628">
    <property type="entry name" value="SNF2_RAD54_helicase_TF"/>
</dbReference>
<feature type="compositionally biased region" description="Low complexity" evidence="4">
    <location>
        <begin position="322"/>
        <end position="332"/>
    </location>
</feature>
<keyword evidence="1" id="KW-0547">Nucleotide-binding</keyword>
<dbReference type="Gene3D" id="3.40.50.300">
    <property type="entry name" value="P-loop containing nucleotide triphosphate hydrolases"/>
    <property type="match status" value="1"/>
</dbReference>
<feature type="compositionally biased region" description="Acidic residues" evidence="4">
    <location>
        <begin position="292"/>
        <end position="305"/>
    </location>
</feature>
<feature type="domain" description="Helicase ATP-binding" evidence="5">
    <location>
        <begin position="430"/>
        <end position="639"/>
    </location>
</feature>
<feature type="domain" description="Helicase C-terminal" evidence="6">
    <location>
        <begin position="1039"/>
        <end position="1188"/>
    </location>
</feature>
<organism evidence="7 8">
    <name type="scientific">Pandoravirus salinus</name>
    <dbReference type="NCBI Taxonomy" id="1349410"/>
    <lineage>
        <taxon>Viruses</taxon>
        <taxon>Pandoravirus</taxon>
    </lineage>
</organism>
<keyword evidence="8" id="KW-1185">Reference proteome</keyword>
<dbReference type="GO" id="GO:0008094">
    <property type="term" value="F:ATP-dependent activity, acting on DNA"/>
    <property type="evidence" value="ECO:0007669"/>
    <property type="project" value="TreeGrafter"/>
</dbReference>
<dbReference type="KEGG" id="vg:16606024"/>
<dbReference type="GO" id="GO:0006281">
    <property type="term" value="P:DNA repair"/>
    <property type="evidence" value="ECO:0007669"/>
    <property type="project" value="TreeGrafter"/>
</dbReference>
<dbReference type="GeneID" id="16606024"/>
<dbReference type="InterPro" id="IPR000330">
    <property type="entry name" value="SNF2_N"/>
</dbReference>
<dbReference type="EMBL" id="KC977571">
    <property type="protein sequence ID" value="AGO84237.1"/>
    <property type="molecule type" value="Genomic_DNA"/>
</dbReference>
<sequence>MDSTNSGDTVRVRLPRPASDRKRVTAKARRTPATRRPMLINLIDDDDVGVGVLQTAAPQLSFAGQVDAVEAPRTSASVHCASRDNCTFGRESADGPKTAVLVAAPSTRETNGGNAHRTPPRADPGNHSRAGTVQCLHHSGHTQTITTLCQDADPVASRRGALSDAAGVPDNDKADDSVGVQDDEETATGVDERTGETDAVASDSVGQRDGSDAACNVDHGIAGDVGDDSDDSDGSDDGADETDDSTESEKGDSDDSSDAYDSRDGGDSSDGDDGNSNKGEDGSDSNNHSKDDTDDNEDDDADDEFSDSRSNVVRPRQRRGAGARADAATGSGVWMRARVPPSQRVPLDEALVDKAQRNVLTVEDLDGADPTVALRLATVDAARPIVERWWGYVVRGLPMAAGPDPDAPYALLPHQVHAMRWMRAREALQSGRVYGVSGGILSLRMGMGKTLTALAHILSAPRGEMPTLVLCSARVLQEWHASGVAKFFGATDADGAPLVRALYFHRDYMSPVAMRAIDRRALAAYDIVLTTYDMCLAECRRGHYDEDCLERGPKGRVTAVHARARSRADRPDLVGGAVLYGTLWERIVCDESQRFANPTTSIYRAVMALYGRYKWCLTGTPIRNSHTDIWAQMRFLGYTGIASRAVWKRDGPTFYTRHRLSEAVLVMGYDDAHCIGDNGDRVAPSSPTTPSPLTPSARSTAPVTQQTLDTRTADKNRDADSMCGPTIAPAAPRNATTTTRSTAVALPRLPPIHHREVIVTLSVPERQTYDAVLALARTALDGMRAQAGNFGCVLSMFTRLRQVAVAAYLMTLGDGTSTRDEIMRVLRRADESLAATGSVAPCADPGAHATSMTPGATLAMRPAPPPSSPVTVPVPTPSILASSAPVRASRVFNGPQVDPSVGPQHTITTTKTIVRPRHGTATTTTTTTTATHIPPENGVAACAAKTAGAVANSDVLRVSMPRRVLPRTMATAAPTTQMSPATPTDTAVAATTTTIEIVDDAQGDEERAADDARESGMGLAMWCLDRRSRAGIRSAKMRAITRILAQVPADEKVLVFSSFASCLDLVADAIAARLPAMGAVQIDGDLSKRERDERLRAFRAAGGPRVLLMTYKIGAEGLNLAEANHCVCVEPWWTKAVYDQAYSRCWRVGQTRPVTVYSIIVAGTMEQRVVQVCRDKSATADAYMASSASSRHAAAAASRRAGGEATLDLATLSRIIG</sequence>
<dbReference type="PROSITE" id="PS51192">
    <property type="entry name" value="HELICASE_ATP_BIND_1"/>
    <property type="match status" value="1"/>
</dbReference>
<feature type="region of interest" description="Disordered" evidence="4">
    <location>
        <begin position="678"/>
        <end position="740"/>
    </location>
</feature>
<dbReference type="Pfam" id="PF00271">
    <property type="entry name" value="Helicase_C"/>
    <property type="match status" value="1"/>
</dbReference>
<keyword evidence="3" id="KW-0067">ATP-binding</keyword>
<dbReference type="RefSeq" id="YP_008437307.1">
    <property type="nucleotide sequence ID" value="NC_022098.1"/>
</dbReference>
<dbReference type="GO" id="GO:0005524">
    <property type="term" value="F:ATP binding"/>
    <property type="evidence" value="ECO:0007669"/>
    <property type="project" value="UniProtKB-KW"/>
</dbReference>
<evidence type="ECO:0000259" key="6">
    <source>
        <dbReference type="PROSITE" id="PS51194"/>
    </source>
</evidence>
<proteinExistence type="predicted"/>
<keyword evidence="2" id="KW-0378">Hydrolase</keyword>
<feature type="region of interest" description="Disordered" evidence="4">
    <location>
        <begin position="1"/>
        <end position="32"/>
    </location>
</feature>
<reference evidence="7 8" key="1">
    <citation type="journal article" date="2013" name="Science">
        <title>Pandoraviruses: amoeba viruses with genomes up to 2.5 Mb reaching that of parasitic eukaryotes.</title>
        <authorList>
            <person name="Philippe N."/>
            <person name="Legendre M."/>
            <person name="Doutre G."/>
            <person name="Coute Y."/>
            <person name="Poirot O."/>
            <person name="Lescot M."/>
            <person name="Arslan D."/>
            <person name="Seltzer V."/>
            <person name="Bertaux L."/>
            <person name="Bruley C."/>
            <person name="Garin J."/>
            <person name="Claverie J.M."/>
            <person name="Abergel C."/>
        </authorList>
    </citation>
    <scope>NUCLEOTIDE SEQUENCE [LARGE SCALE GENOMIC DNA]</scope>
</reference>
<feature type="region of interest" description="Disordered" evidence="4">
    <location>
        <begin position="107"/>
        <end position="132"/>
    </location>
</feature>
<name>S4W1D3_9VIRU</name>
<evidence type="ECO:0000256" key="4">
    <source>
        <dbReference type="SAM" id="MobiDB-lite"/>
    </source>
</evidence>
<dbReference type="GO" id="GO:0004386">
    <property type="term" value="F:helicase activity"/>
    <property type="evidence" value="ECO:0007669"/>
    <property type="project" value="UniProtKB-KW"/>
</dbReference>
<feature type="region of interest" description="Disordered" evidence="4">
    <location>
        <begin position="160"/>
        <end position="335"/>
    </location>
</feature>
<protein>
    <submittedName>
        <fullName evidence="7">SNF2 N-incomplete domain and Helicase C-domain containing protein</fullName>
    </submittedName>
</protein>
<dbReference type="CDD" id="cd18793">
    <property type="entry name" value="SF2_C_SNF"/>
    <property type="match status" value="1"/>
</dbReference>
<dbReference type="PANTHER" id="PTHR45626:SF22">
    <property type="entry name" value="DNA REPAIR PROTEIN RAD5"/>
    <property type="match status" value="1"/>
</dbReference>
<dbReference type="Gene3D" id="3.40.50.10810">
    <property type="entry name" value="Tandem AAA-ATPase domain"/>
    <property type="match status" value="1"/>
</dbReference>
<dbReference type="Pfam" id="PF00176">
    <property type="entry name" value="SNF2-rel_dom"/>
    <property type="match status" value="1"/>
</dbReference>
<feature type="compositionally biased region" description="Low complexity" evidence="4">
    <location>
        <begin position="725"/>
        <end position="740"/>
    </location>
</feature>
<dbReference type="InterPro" id="IPR001650">
    <property type="entry name" value="Helicase_C-like"/>
</dbReference>
<dbReference type="GO" id="GO:0016787">
    <property type="term" value="F:hydrolase activity"/>
    <property type="evidence" value="ECO:0007669"/>
    <property type="project" value="UniProtKB-KW"/>
</dbReference>
<evidence type="ECO:0000256" key="2">
    <source>
        <dbReference type="ARBA" id="ARBA00022801"/>
    </source>
</evidence>
<dbReference type="SMART" id="SM00487">
    <property type="entry name" value="DEXDc"/>
    <property type="match status" value="1"/>
</dbReference>
<dbReference type="SMART" id="SM00490">
    <property type="entry name" value="HELICc"/>
    <property type="match status" value="1"/>
</dbReference>
<evidence type="ECO:0000313" key="7">
    <source>
        <dbReference type="EMBL" id="AGO84237.1"/>
    </source>
</evidence>
<evidence type="ECO:0000256" key="3">
    <source>
        <dbReference type="ARBA" id="ARBA00022840"/>
    </source>
</evidence>
<dbReference type="PANTHER" id="PTHR45626">
    <property type="entry name" value="TRANSCRIPTION TERMINATION FACTOR 2-RELATED"/>
    <property type="match status" value="1"/>
</dbReference>
<dbReference type="Proteomes" id="UP000204584">
    <property type="component" value="Segment"/>
</dbReference>
<feature type="compositionally biased region" description="Basic and acidic residues" evidence="4">
    <location>
        <begin position="711"/>
        <end position="720"/>
    </location>
</feature>
<gene>
    <name evidence="7" type="ORF">psal_cds_470</name>
</gene>
<keyword evidence="7" id="KW-0347">Helicase</keyword>
<evidence type="ECO:0000256" key="1">
    <source>
        <dbReference type="ARBA" id="ARBA00022741"/>
    </source>
</evidence>
<dbReference type="InterPro" id="IPR049730">
    <property type="entry name" value="SNF2/RAD54-like_C"/>
</dbReference>